<evidence type="ECO:0000256" key="4">
    <source>
        <dbReference type="ARBA" id="ARBA00023136"/>
    </source>
</evidence>
<name>A0A8J1XV63_OWEFU</name>
<comment type="subcellular location">
    <subcellularLocation>
        <location evidence="1">Membrane</location>
        <topology evidence="1">Multi-pass membrane protein</topology>
    </subcellularLocation>
</comment>
<dbReference type="Proteomes" id="UP000749559">
    <property type="component" value="Unassembled WGS sequence"/>
</dbReference>
<sequence>MDQIEPCSLGPVIIQVLQTPPFSKFKHLRMEELGERKPLVLPEDDNDASTSLTKPRRLIIIEPVVLLYFMAYVPMIPLTEQYLYYKVGQLHNYTMGEYNAGNASECGGLVNKSDPAYILLQTVQAESSMFLLYFTLVQTVPALFTTIFFGALSDNLGRKIAMLVPICGNVLRSITFLVIIHFELHPYWTFLAAVFEGLSGSIGAALMACFSYLIDITTHKQRSFRITVLDSMIGISGAMASLGVGYWIKAQGFFYPYILCTSLQTLNLLYVSCFVPETVTRNPDIPIVSCSHFTNVAKVYRTGGEKYRQVRLILLLIVLFICGMPLISSSVVTLYLLNTPLCLGPVMLGIYSSIWLIVRYVGSVIAVKLFSRWLQDTGLVILGCFSFIGYLLITAFATNNIVLFIGPAVGVFASLIIPMVRSIMSKLILPKMQGSLFASIACMETLSVLVGSSIFNPIYQHTLNFMRGFVFIIETSMVFIGLLLTVLYIYLTRKVVKAKTSNQDR</sequence>
<keyword evidence="3" id="KW-1133">Transmembrane helix</keyword>
<dbReference type="InterPro" id="IPR011701">
    <property type="entry name" value="MFS"/>
</dbReference>
<evidence type="ECO:0000256" key="3">
    <source>
        <dbReference type="ARBA" id="ARBA00022989"/>
    </source>
</evidence>
<dbReference type="GO" id="GO:0016020">
    <property type="term" value="C:membrane"/>
    <property type="evidence" value="ECO:0007669"/>
    <property type="project" value="UniProtKB-SubCell"/>
</dbReference>
<dbReference type="PANTHER" id="PTHR23507:SF1">
    <property type="entry name" value="FI18259P1-RELATED"/>
    <property type="match status" value="1"/>
</dbReference>
<keyword evidence="4" id="KW-0472">Membrane</keyword>
<dbReference type="Gene3D" id="1.20.1250.20">
    <property type="entry name" value="MFS general substrate transporter like domains"/>
    <property type="match status" value="1"/>
</dbReference>
<dbReference type="InterPro" id="IPR020846">
    <property type="entry name" value="MFS_dom"/>
</dbReference>
<comment type="caution">
    <text evidence="5">The sequence shown here is derived from an EMBL/GenBank/DDBJ whole genome shotgun (WGS) entry which is preliminary data.</text>
</comment>
<evidence type="ECO:0000313" key="6">
    <source>
        <dbReference type="Proteomes" id="UP000749559"/>
    </source>
</evidence>
<dbReference type="GO" id="GO:0022857">
    <property type="term" value="F:transmembrane transporter activity"/>
    <property type="evidence" value="ECO:0007669"/>
    <property type="project" value="InterPro"/>
</dbReference>
<evidence type="ECO:0000256" key="1">
    <source>
        <dbReference type="ARBA" id="ARBA00004141"/>
    </source>
</evidence>
<gene>
    <name evidence="5" type="ORF">OFUS_LOCUS17058</name>
</gene>
<proteinExistence type="predicted"/>
<keyword evidence="6" id="KW-1185">Reference proteome</keyword>
<dbReference type="AlphaFoldDB" id="A0A8J1XV63"/>
<reference evidence="5" key="1">
    <citation type="submission" date="2022-03" db="EMBL/GenBank/DDBJ databases">
        <authorList>
            <person name="Martin C."/>
        </authorList>
    </citation>
    <scope>NUCLEOTIDE SEQUENCE</scope>
</reference>
<dbReference type="Pfam" id="PF07690">
    <property type="entry name" value="MFS_1"/>
    <property type="match status" value="1"/>
</dbReference>
<keyword evidence="2" id="KW-0812">Transmembrane</keyword>
<dbReference type="EMBL" id="CAIIXF020000008">
    <property type="protein sequence ID" value="CAH1792033.1"/>
    <property type="molecule type" value="Genomic_DNA"/>
</dbReference>
<dbReference type="OrthoDB" id="3026777at2759"/>
<dbReference type="PANTHER" id="PTHR23507">
    <property type="entry name" value="ZGC:174356"/>
    <property type="match status" value="1"/>
</dbReference>
<dbReference type="PROSITE" id="PS50850">
    <property type="entry name" value="MFS"/>
    <property type="match status" value="1"/>
</dbReference>
<dbReference type="SUPFAM" id="SSF103473">
    <property type="entry name" value="MFS general substrate transporter"/>
    <property type="match status" value="1"/>
</dbReference>
<evidence type="ECO:0000313" key="5">
    <source>
        <dbReference type="EMBL" id="CAH1792033.1"/>
    </source>
</evidence>
<organism evidence="5 6">
    <name type="scientific">Owenia fusiformis</name>
    <name type="common">Polychaete worm</name>
    <dbReference type="NCBI Taxonomy" id="6347"/>
    <lineage>
        <taxon>Eukaryota</taxon>
        <taxon>Metazoa</taxon>
        <taxon>Spiralia</taxon>
        <taxon>Lophotrochozoa</taxon>
        <taxon>Annelida</taxon>
        <taxon>Polychaeta</taxon>
        <taxon>Sedentaria</taxon>
        <taxon>Canalipalpata</taxon>
        <taxon>Sabellida</taxon>
        <taxon>Oweniida</taxon>
        <taxon>Oweniidae</taxon>
        <taxon>Owenia</taxon>
    </lineage>
</organism>
<accession>A0A8J1XV63</accession>
<protein>
    <submittedName>
        <fullName evidence="5">Uncharacterized protein</fullName>
    </submittedName>
</protein>
<evidence type="ECO:0000256" key="2">
    <source>
        <dbReference type="ARBA" id="ARBA00022692"/>
    </source>
</evidence>
<dbReference type="InterPro" id="IPR036259">
    <property type="entry name" value="MFS_trans_sf"/>
</dbReference>